<proteinExistence type="predicted"/>
<dbReference type="EMBL" id="JACEIK010000495">
    <property type="protein sequence ID" value="MCD7458092.1"/>
    <property type="molecule type" value="Genomic_DNA"/>
</dbReference>
<evidence type="ECO:0000313" key="2">
    <source>
        <dbReference type="EMBL" id="MCD7458092.1"/>
    </source>
</evidence>
<evidence type="ECO:0000256" key="1">
    <source>
        <dbReference type="SAM" id="MobiDB-lite"/>
    </source>
</evidence>
<name>A0ABS8SGW1_DATST</name>
<protein>
    <submittedName>
        <fullName evidence="2">Uncharacterized protein</fullName>
    </submittedName>
</protein>
<comment type="caution">
    <text evidence="2">The sequence shown here is derived from an EMBL/GenBank/DDBJ whole genome shotgun (WGS) entry which is preliminary data.</text>
</comment>
<evidence type="ECO:0000313" key="3">
    <source>
        <dbReference type="Proteomes" id="UP000823775"/>
    </source>
</evidence>
<sequence>MPIYTGGRKSSTGGENSSSTDWGCYNLGGVSPASCRSGPMKRRLKRRRLPKPVLQLCFAGLNRCFVVVPQ</sequence>
<reference evidence="2 3" key="1">
    <citation type="journal article" date="2021" name="BMC Genomics">
        <title>Datura genome reveals duplications of psychoactive alkaloid biosynthetic genes and high mutation rate following tissue culture.</title>
        <authorList>
            <person name="Rajewski A."/>
            <person name="Carter-House D."/>
            <person name="Stajich J."/>
            <person name="Litt A."/>
        </authorList>
    </citation>
    <scope>NUCLEOTIDE SEQUENCE [LARGE SCALE GENOMIC DNA]</scope>
    <source>
        <strain evidence="2">AR-01</strain>
    </source>
</reference>
<feature type="region of interest" description="Disordered" evidence="1">
    <location>
        <begin position="1"/>
        <end position="22"/>
    </location>
</feature>
<feature type="compositionally biased region" description="Polar residues" evidence="1">
    <location>
        <begin position="8"/>
        <end position="21"/>
    </location>
</feature>
<keyword evidence="3" id="KW-1185">Reference proteome</keyword>
<gene>
    <name evidence="2" type="ORF">HAX54_037139</name>
</gene>
<feature type="non-terminal residue" evidence="2">
    <location>
        <position position="70"/>
    </location>
</feature>
<dbReference type="Proteomes" id="UP000823775">
    <property type="component" value="Unassembled WGS sequence"/>
</dbReference>
<accession>A0ABS8SGW1</accession>
<organism evidence="2 3">
    <name type="scientific">Datura stramonium</name>
    <name type="common">Jimsonweed</name>
    <name type="synonym">Common thornapple</name>
    <dbReference type="NCBI Taxonomy" id="4076"/>
    <lineage>
        <taxon>Eukaryota</taxon>
        <taxon>Viridiplantae</taxon>
        <taxon>Streptophyta</taxon>
        <taxon>Embryophyta</taxon>
        <taxon>Tracheophyta</taxon>
        <taxon>Spermatophyta</taxon>
        <taxon>Magnoliopsida</taxon>
        <taxon>eudicotyledons</taxon>
        <taxon>Gunneridae</taxon>
        <taxon>Pentapetalae</taxon>
        <taxon>asterids</taxon>
        <taxon>lamiids</taxon>
        <taxon>Solanales</taxon>
        <taxon>Solanaceae</taxon>
        <taxon>Solanoideae</taxon>
        <taxon>Datureae</taxon>
        <taxon>Datura</taxon>
    </lineage>
</organism>